<feature type="compositionally biased region" description="Polar residues" evidence="1">
    <location>
        <begin position="723"/>
        <end position="740"/>
    </location>
</feature>
<feature type="domain" description="Ribosomal protein eL8/eL30/eS12/Gadd45" evidence="2">
    <location>
        <begin position="545"/>
        <end position="638"/>
    </location>
</feature>
<feature type="compositionally biased region" description="Basic and acidic residues" evidence="1">
    <location>
        <begin position="741"/>
        <end position="769"/>
    </location>
</feature>
<evidence type="ECO:0000259" key="2">
    <source>
        <dbReference type="Pfam" id="PF01248"/>
    </source>
</evidence>
<dbReference type="GO" id="GO:0043021">
    <property type="term" value="F:ribonucleoprotein complex binding"/>
    <property type="evidence" value="ECO:0007669"/>
    <property type="project" value="TreeGrafter"/>
</dbReference>
<feature type="compositionally biased region" description="Low complexity" evidence="1">
    <location>
        <begin position="477"/>
        <end position="497"/>
    </location>
</feature>
<feature type="compositionally biased region" description="Acidic residues" evidence="1">
    <location>
        <begin position="194"/>
        <end position="214"/>
    </location>
</feature>
<dbReference type="InterPro" id="IPR029064">
    <property type="entry name" value="Ribosomal_eL30-like_sf"/>
</dbReference>
<dbReference type="Pfam" id="PF01248">
    <property type="entry name" value="Ribosomal_L7Ae"/>
    <property type="match status" value="1"/>
</dbReference>
<feature type="compositionally biased region" description="Basic and acidic residues" evidence="1">
    <location>
        <begin position="779"/>
        <end position="796"/>
    </location>
</feature>
<dbReference type="GO" id="GO:0005739">
    <property type="term" value="C:mitochondrion"/>
    <property type="evidence" value="ECO:0007669"/>
    <property type="project" value="TreeGrafter"/>
</dbReference>
<feature type="compositionally biased region" description="Basic and acidic residues" evidence="1">
    <location>
        <begin position="422"/>
        <end position="444"/>
    </location>
</feature>
<dbReference type="Proteomes" id="UP000549394">
    <property type="component" value="Unassembled WGS sequence"/>
</dbReference>
<feature type="region of interest" description="Disordered" evidence="1">
    <location>
        <begin position="371"/>
        <end position="497"/>
    </location>
</feature>
<dbReference type="PANTHER" id="PTHR13284:SF4">
    <property type="entry name" value="C2H2-TYPE DOMAIN-CONTAINING PROTEIN"/>
    <property type="match status" value="1"/>
</dbReference>
<sequence>MAEFNSGSNKIPSVLSAEAEAFVPSVNQSTSDLNKLPGYVTSCYPFVPDPSTNWSAGQRHNHVSMPFNQQLGRLYVTHVVGSMMNRPATRGLHHNMHSTPPIRHPLVIPAWKQKKSNRDVNLVSIGVQNESGFSRGVNPVGIIVKPKKTRTIVLADAANQTDFADEIANMQLAEKPHSLYFRGDWIASEGEGYTTDEDDVVENEEELEEEEDSDSGYSSPQHRRYGPSENSVTCTPIGKKPKRLKKKEESTCNDSSAVLSYSEVLKQGSTNVPPNSENANNLKESRQMQKRLRRQMIANKAAEEEYAEILVETEVLKQQTQQKQQKNNRSETSDNGQQTSTTANATTNNSSKKSQQPLMLADIFQPTVEVSGVQQRSKSTKCSNTSKSLAINPLDSSAPTIKRGKERENPRPKKPSALKKVILKEREEKKRSREMPDIALHEVELDSTANSESKGSSSVDFTENLPTPISAGDSPVSQTSPLPMSPLSSSPTPASNSSHVSAAVFQKIHSRRFREYCTHVLDSSIDECVTDLLRDLVRFQDRQYQKDPTKAKNKRRIVLGLREVTKHLKLGKIRCVVISPNLERIQSKGGLDDALNSIIKLCREQNLPIVFALGRRALGRACSKLVPVSVVGIFNHEGCDEKFKQLMALTQQARSQYEVMVKSFEEEIQQHINSRHTVETNGGDSACRPFPIAYSHLGHSRTPSACSTISFMSNISVSDQYSSLHQTTTQQTPADVQAESSEVKPSADREALDDIDEGHIADTEDEKPRNAKTPSEESNEQHVDDDKAKNVQDWLRRTTPNTNCSSLC</sequence>
<dbReference type="FunFam" id="3.30.1330.30:FF:000004">
    <property type="entry name" value="selenocysteine insertion sequence-binding protein 2"/>
    <property type="match status" value="1"/>
</dbReference>
<reference evidence="3 4" key="1">
    <citation type="submission" date="2020-08" db="EMBL/GenBank/DDBJ databases">
        <authorList>
            <person name="Hejnol A."/>
        </authorList>
    </citation>
    <scope>NUCLEOTIDE SEQUENCE [LARGE SCALE GENOMIC DNA]</scope>
</reference>
<protein>
    <submittedName>
        <fullName evidence="3">DgyrCDS1118</fullName>
    </submittedName>
</protein>
<feature type="region of interest" description="Disordered" evidence="1">
    <location>
        <begin position="320"/>
        <end position="356"/>
    </location>
</feature>
<dbReference type="GO" id="GO:1990904">
    <property type="term" value="C:ribonucleoprotein complex"/>
    <property type="evidence" value="ECO:0007669"/>
    <property type="project" value="TreeGrafter"/>
</dbReference>
<evidence type="ECO:0000256" key="1">
    <source>
        <dbReference type="SAM" id="MobiDB-lite"/>
    </source>
</evidence>
<feature type="compositionally biased region" description="Polar residues" evidence="1">
    <location>
        <begin position="267"/>
        <end position="282"/>
    </location>
</feature>
<name>A0A7I8V6I3_9ANNE</name>
<dbReference type="InterPro" id="IPR004038">
    <property type="entry name" value="Ribosomal_eL8/eL30/eS12/Gad45"/>
</dbReference>
<organism evidence="3 4">
    <name type="scientific">Dimorphilus gyrociliatus</name>
    <dbReference type="NCBI Taxonomy" id="2664684"/>
    <lineage>
        <taxon>Eukaryota</taxon>
        <taxon>Metazoa</taxon>
        <taxon>Spiralia</taxon>
        <taxon>Lophotrochozoa</taxon>
        <taxon>Annelida</taxon>
        <taxon>Polychaeta</taxon>
        <taxon>Polychaeta incertae sedis</taxon>
        <taxon>Dinophilidae</taxon>
        <taxon>Dimorphilus</taxon>
    </lineage>
</organism>
<evidence type="ECO:0000313" key="3">
    <source>
        <dbReference type="EMBL" id="CAD5111854.1"/>
    </source>
</evidence>
<dbReference type="OrthoDB" id="263617at2759"/>
<comment type="caution">
    <text evidence="3">The sequence shown here is derived from an EMBL/GenBank/DDBJ whole genome shotgun (WGS) entry which is preliminary data.</text>
</comment>
<feature type="region of interest" description="Disordered" evidence="1">
    <location>
        <begin position="723"/>
        <end position="808"/>
    </location>
</feature>
<feature type="compositionally biased region" description="Low complexity" evidence="1">
    <location>
        <begin position="337"/>
        <end position="355"/>
    </location>
</feature>
<dbReference type="GO" id="GO:0001514">
    <property type="term" value="P:selenocysteine incorporation"/>
    <property type="evidence" value="ECO:0007669"/>
    <property type="project" value="UniProtKB-ARBA"/>
</dbReference>
<dbReference type="GO" id="GO:0035368">
    <property type="term" value="F:selenocysteine insertion sequence binding"/>
    <property type="evidence" value="ECO:0007669"/>
    <property type="project" value="InterPro"/>
</dbReference>
<feature type="region of interest" description="Disordered" evidence="1">
    <location>
        <begin position="190"/>
        <end position="290"/>
    </location>
</feature>
<feature type="compositionally biased region" description="Polar residues" evidence="1">
    <location>
        <begin position="798"/>
        <end position="808"/>
    </location>
</feature>
<dbReference type="Gene3D" id="3.30.1330.30">
    <property type="match status" value="1"/>
</dbReference>
<dbReference type="EMBL" id="CAJFCJ010000002">
    <property type="protein sequence ID" value="CAD5111854.1"/>
    <property type="molecule type" value="Genomic_DNA"/>
</dbReference>
<evidence type="ECO:0000313" key="4">
    <source>
        <dbReference type="Proteomes" id="UP000549394"/>
    </source>
</evidence>
<dbReference type="SUPFAM" id="SSF55315">
    <property type="entry name" value="L30e-like"/>
    <property type="match status" value="1"/>
</dbReference>
<proteinExistence type="predicted"/>
<dbReference type="InterPro" id="IPR040051">
    <property type="entry name" value="SECISBP2"/>
</dbReference>
<gene>
    <name evidence="3" type="ORF">DGYR_LOCUS1083</name>
</gene>
<feature type="compositionally biased region" description="Polar residues" evidence="1">
    <location>
        <begin position="447"/>
        <end position="467"/>
    </location>
</feature>
<dbReference type="PANTHER" id="PTHR13284">
    <property type="entry name" value="GH01354P"/>
    <property type="match status" value="1"/>
</dbReference>
<keyword evidence="4" id="KW-1185">Reference proteome</keyword>
<accession>A0A7I8V6I3</accession>
<dbReference type="AlphaFoldDB" id="A0A7I8V6I3"/>
<dbReference type="GO" id="GO:0003730">
    <property type="term" value="F:mRNA 3'-UTR binding"/>
    <property type="evidence" value="ECO:0007669"/>
    <property type="project" value="TreeGrafter"/>
</dbReference>